<protein>
    <submittedName>
        <fullName evidence="5">AraC family transcriptional regulator</fullName>
    </submittedName>
</protein>
<dbReference type="HOGENOM" id="CLU_831379_0_0_5"/>
<name>I3TKA4_TISMK</name>
<dbReference type="Pfam" id="PF12833">
    <property type="entry name" value="HTH_18"/>
    <property type="match status" value="1"/>
</dbReference>
<sequence length="334" mass="36360">MAAGMGTPWTDQRAVVAALEAGTPLMEAAPFEGRSRFEIMPGDIVGWWLDGRLTADLTLRHVMDDTVSIQFVQTGGGRRRITAHGTERHGGGTLYIGLFPAGSRQIRRWRAGRPIRYAAFWVPPAHAAAVLFPDRTGRLPAFTDLLNGGLEAPFGLSVTMTPAMHAVMDALIDGPPRPQALARAYESLKLQELMIEAAGVMAAAAGPRRAADGVPARTRHEMQIERAADILRRELADPPGFRDLARRVGISHNRLAAGFVTRFGCTPHDYGKRHRMQAARRMIREGRHGLVDVAALVGFSGQAAFGRAYTAFFGHPPGVDRRAGVDRRGRAIRP</sequence>
<dbReference type="eggNOG" id="COG2207">
    <property type="taxonomic scope" value="Bacteria"/>
</dbReference>
<evidence type="ECO:0000256" key="2">
    <source>
        <dbReference type="ARBA" id="ARBA00023125"/>
    </source>
</evidence>
<organism evidence="5 6">
    <name type="scientific">Tistrella mobilis (strain KA081020-065)</name>
    <dbReference type="NCBI Taxonomy" id="1110502"/>
    <lineage>
        <taxon>Bacteria</taxon>
        <taxon>Pseudomonadati</taxon>
        <taxon>Pseudomonadota</taxon>
        <taxon>Alphaproteobacteria</taxon>
        <taxon>Geminicoccales</taxon>
        <taxon>Geminicoccaceae</taxon>
        <taxon>Tistrella</taxon>
    </lineage>
</organism>
<evidence type="ECO:0000313" key="6">
    <source>
        <dbReference type="Proteomes" id="UP000005258"/>
    </source>
</evidence>
<gene>
    <name evidence="5" type="primary">pchR</name>
    <name evidence="5" type="ordered locus">TMO_1353</name>
</gene>
<keyword evidence="3" id="KW-0804">Transcription</keyword>
<dbReference type="Gene3D" id="1.10.10.60">
    <property type="entry name" value="Homeodomain-like"/>
    <property type="match status" value="1"/>
</dbReference>
<dbReference type="InterPro" id="IPR018060">
    <property type="entry name" value="HTH_AraC"/>
</dbReference>
<dbReference type="RefSeq" id="WP_014744871.1">
    <property type="nucleotide sequence ID" value="NC_017956.1"/>
</dbReference>
<dbReference type="SMART" id="SM00342">
    <property type="entry name" value="HTH_ARAC"/>
    <property type="match status" value="1"/>
</dbReference>
<dbReference type="SUPFAM" id="SSF46689">
    <property type="entry name" value="Homeodomain-like"/>
    <property type="match status" value="2"/>
</dbReference>
<evidence type="ECO:0000313" key="5">
    <source>
        <dbReference type="EMBL" id="AFK53192.1"/>
    </source>
</evidence>
<dbReference type="InterPro" id="IPR018062">
    <property type="entry name" value="HTH_AraC-typ_CS"/>
</dbReference>
<feature type="domain" description="HTH araC/xylS-type" evidence="4">
    <location>
        <begin position="225"/>
        <end position="323"/>
    </location>
</feature>
<dbReference type="InterPro" id="IPR009057">
    <property type="entry name" value="Homeodomain-like_sf"/>
</dbReference>
<dbReference type="PROSITE" id="PS00041">
    <property type="entry name" value="HTH_ARAC_FAMILY_1"/>
    <property type="match status" value="1"/>
</dbReference>
<dbReference type="GO" id="GO:0043565">
    <property type="term" value="F:sequence-specific DNA binding"/>
    <property type="evidence" value="ECO:0007669"/>
    <property type="project" value="InterPro"/>
</dbReference>
<reference evidence="5 6" key="1">
    <citation type="journal article" date="2012" name="J. Am. Chem. Soc.">
        <title>Bacterial biosynthesis and maturation of the didemnin anti-cancer agents.</title>
        <authorList>
            <person name="Xu Y."/>
            <person name="Kersten R.D."/>
            <person name="Nam S.J."/>
            <person name="Lu L."/>
            <person name="Al-Suwailem A.M."/>
            <person name="Zheng H."/>
            <person name="Fenical W."/>
            <person name="Dorrestein P.C."/>
            <person name="Moore B.S."/>
            <person name="Qian P.Y."/>
        </authorList>
    </citation>
    <scope>NUCLEOTIDE SEQUENCE [LARGE SCALE GENOMIC DNA]</scope>
    <source>
        <strain evidence="5 6">KA081020-065</strain>
    </source>
</reference>
<proteinExistence type="predicted"/>
<dbReference type="GO" id="GO:0003700">
    <property type="term" value="F:DNA-binding transcription factor activity"/>
    <property type="evidence" value="ECO:0007669"/>
    <property type="project" value="InterPro"/>
</dbReference>
<evidence type="ECO:0000259" key="4">
    <source>
        <dbReference type="PROSITE" id="PS01124"/>
    </source>
</evidence>
<keyword evidence="1" id="KW-0805">Transcription regulation</keyword>
<accession>I3TKA4</accession>
<evidence type="ECO:0000256" key="1">
    <source>
        <dbReference type="ARBA" id="ARBA00023015"/>
    </source>
</evidence>
<dbReference type="EMBL" id="CP003236">
    <property type="protein sequence ID" value="AFK53192.1"/>
    <property type="molecule type" value="Genomic_DNA"/>
</dbReference>
<keyword evidence="2" id="KW-0238">DNA-binding</keyword>
<dbReference type="Proteomes" id="UP000005258">
    <property type="component" value="Chromosome"/>
</dbReference>
<dbReference type="KEGG" id="tmo:TMO_1353"/>
<dbReference type="PANTHER" id="PTHR46796">
    <property type="entry name" value="HTH-TYPE TRANSCRIPTIONAL ACTIVATOR RHAS-RELATED"/>
    <property type="match status" value="1"/>
</dbReference>
<keyword evidence="6" id="KW-1185">Reference proteome</keyword>
<dbReference type="PROSITE" id="PS01124">
    <property type="entry name" value="HTH_ARAC_FAMILY_2"/>
    <property type="match status" value="1"/>
</dbReference>
<dbReference type="AlphaFoldDB" id="I3TKA4"/>
<dbReference type="InterPro" id="IPR050204">
    <property type="entry name" value="AraC_XylS_family_regulators"/>
</dbReference>
<evidence type="ECO:0000256" key="3">
    <source>
        <dbReference type="ARBA" id="ARBA00023163"/>
    </source>
</evidence>
<dbReference type="STRING" id="1110502.TMO_1353"/>